<name>A0A6J6FC26_9ZZZZ</name>
<dbReference type="GO" id="GO:0003723">
    <property type="term" value="F:RNA binding"/>
    <property type="evidence" value="ECO:0007669"/>
    <property type="project" value="InterPro"/>
</dbReference>
<dbReference type="PANTHER" id="PTHR11142">
    <property type="entry name" value="PSEUDOURIDYLATE SYNTHASE"/>
    <property type="match status" value="1"/>
</dbReference>
<reference evidence="6" key="1">
    <citation type="submission" date="2020-05" db="EMBL/GenBank/DDBJ databases">
        <authorList>
            <person name="Chiriac C."/>
            <person name="Salcher M."/>
            <person name="Ghai R."/>
            <person name="Kavagutti S V."/>
        </authorList>
    </citation>
    <scope>NUCLEOTIDE SEQUENCE</scope>
</reference>
<gene>
    <name evidence="5" type="ORF">UFOPK1413_00665</name>
    <name evidence="6" type="ORF">UFOPK1767_00670</name>
    <name evidence="7" type="ORF">UFOPK3339_00796</name>
</gene>
<dbReference type="PIRSF" id="PIRSF001430">
    <property type="entry name" value="tRNA_psdUrid_synth"/>
    <property type="match status" value="1"/>
</dbReference>
<comment type="similarity">
    <text evidence="1">Belongs to the tRNA pseudouridine synthase TruA family.</text>
</comment>
<evidence type="ECO:0000259" key="4">
    <source>
        <dbReference type="Pfam" id="PF01416"/>
    </source>
</evidence>
<accession>A0A6J6FC26</accession>
<evidence type="ECO:0000256" key="3">
    <source>
        <dbReference type="ARBA" id="ARBA00023235"/>
    </source>
</evidence>
<dbReference type="InterPro" id="IPR020097">
    <property type="entry name" value="PsdUridine_synth_TruA_a/b_dom"/>
</dbReference>
<evidence type="ECO:0000313" key="7">
    <source>
        <dbReference type="EMBL" id="CAB4869097.1"/>
    </source>
</evidence>
<dbReference type="GO" id="GO:0009982">
    <property type="term" value="F:pseudouridine synthase activity"/>
    <property type="evidence" value="ECO:0007669"/>
    <property type="project" value="InterPro"/>
</dbReference>
<dbReference type="GO" id="GO:0031119">
    <property type="term" value="P:tRNA pseudouridine synthesis"/>
    <property type="evidence" value="ECO:0007669"/>
    <property type="project" value="TreeGrafter"/>
</dbReference>
<dbReference type="AlphaFoldDB" id="A0A6J6FC26"/>
<dbReference type="EMBL" id="CAEZTZ010000080">
    <property type="protein sequence ID" value="CAB4586431.1"/>
    <property type="molecule type" value="Genomic_DNA"/>
</dbReference>
<organism evidence="6">
    <name type="scientific">freshwater metagenome</name>
    <dbReference type="NCBI Taxonomy" id="449393"/>
    <lineage>
        <taxon>unclassified sequences</taxon>
        <taxon>metagenomes</taxon>
        <taxon>ecological metagenomes</taxon>
    </lineage>
</organism>
<dbReference type="Gene3D" id="3.30.70.660">
    <property type="entry name" value="Pseudouridine synthase I, catalytic domain, C-terminal subdomain"/>
    <property type="match status" value="1"/>
</dbReference>
<protein>
    <submittedName>
        <fullName evidence="6">Unannotated protein</fullName>
    </submittedName>
</protein>
<proteinExistence type="inferred from homology"/>
<dbReference type="HAMAP" id="MF_00171">
    <property type="entry name" value="TruA"/>
    <property type="match status" value="1"/>
</dbReference>
<dbReference type="CDD" id="cd02570">
    <property type="entry name" value="PseudoU_synth_EcTruA"/>
    <property type="match status" value="1"/>
</dbReference>
<dbReference type="EMBL" id="CAFBLF010000116">
    <property type="protein sequence ID" value="CAB4869097.1"/>
    <property type="molecule type" value="Genomic_DNA"/>
</dbReference>
<dbReference type="SUPFAM" id="SSF55120">
    <property type="entry name" value="Pseudouridine synthase"/>
    <property type="match status" value="1"/>
</dbReference>
<dbReference type="Pfam" id="PF01416">
    <property type="entry name" value="PseudoU_synth_1"/>
    <property type="match status" value="2"/>
</dbReference>
<evidence type="ECO:0000256" key="2">
    <source>
        <dbReference type="ARBA" id="ARBA00022694"/>
    </source>
</evidence>
<keyword evidence="3" id="KW-0413">Isomerase</keyword>
<evidence type="ECO:0000313" key="6">
    <source>
        <dbReference type="EMBL" id="CAB4586431.1"/>
    </source>
</evidence>
<dbReference type="InterPro" id="IPR020094">
    <property type="entry name" value="TruA/RsuA/RluB/E/F_N"/>
</dbReference>
<keyword evidence="2" id="KW-0819">tRNA processing</keyword>
<dbReference type="InterPro" id="IPR020095">
    <property type="entry name" value="PsdUridine_synth_TruA_C"/>
</dbReference>
<sequence>MRLRIDFSYDGTNFAGWAKQPGLHTVQGTLDGALATILRMDTIQSTVAGRTDAGVHAIGQTAHVDVDDAVKPERLIRQLNSILASEPIHVHRVTVAPPGFDARYSPMFRRYEYRVSDAVGNRDPRTRHFTLWIDDHLDIDLMNAAATSLCGLHDWTTYCKPRPGATRVRELQIFRWRRENDGTLVAEVQADAFCHSMVRNLVGVCIAVGRGKLHASDAVSLREERTRTSAFIVIPPHGLTLVEVGYPADDEVGDRAELSRNRREPV</sequence>
<evidence type="ECO:0000313" key="5">
    <source>
        <dbReference type="EMBL" id="CAB4539663.1"/>
    </source>
</evidence>
<dbReference type="InterPro" id="IPR001406">
    <property type="entry name" value="PsdUridine_synth_TruA"/>
</dbReference>
<feature type="domain" description="Pseudouridine synthase I TruA alpha/beta" evidence="4">
    <location>
        <begin position="8"/>
        <end position="104"/>
    </location>
</feature>
<dbReference type="PANTHER" id="PTHR11142:SF0">
    <property type="entry name" value="TRNA PSEUDOURIDINE SYNTHASE-LIKE 1"/>
    <property type="match status" value="1"/>
</dbReference>
<evidence type="ECO:0000256" key="1">
    <source>
        <dbReference type="ARBA" id="ARBA00009375"/>
    </source>
</evidence>
<dbReference type="EMBL" id="CAEZSG010000094">
    <property type="protein sequence ID" value="CAB4539663.1"/>
    <property type="molecule type" value="Genomic_DNA"/>
</dbReference>
<dbReference type="InterPro" id="IPR020103">
    <property type="entry name" value="PsdUridine_synth_cat_dom_sf"/>
</dbReference>
<dbReference type="Gene3D" id="3.30.70.580">
    <property type="entry name" value="Pseudouridine synthase I, catalytic domain, N-terminal subdomain"/>
    <property type="match status" value="1"/>
</dbReference>
<feature type="domain" description="Pseudouridine synthase I TruA alpha/beta" evidence="4">
    <location>
        <begin position="145"/>
        <end position="247"/>
    </location>
</feature>